<dbReference type="EMBL" id="JBJUIK010000012">
    <property type="protein sequence ID" value="KAL3509949.1"/>
    <property type="molecule type" value="Genomic_DNA"/>
</dbReference>
<gene>
    <name evidence="1" type="ORF">ACH5RR_029350</name>
</gene>
<keyword evidence="2" id="KW-1185">Reference proteome</keyword>
<accession>A0ABD2YUT2</accession>
<protein>
    <submittedName>
        <fullName evidence="1">Uncharacterized protein</fullName>
    </submittedName>
</protein>
<evidence type="ECO:0000313" key="1">
    <source>
        <dbReference type="EMBL" id="KAL3509949.1"/>
    </source>
</evidence>
<dbReference type="Pfam" id="PF03004">
    <property type="entry name" value="Transposase_24"/>
    <property type="match status" value="1"/>
</dbReference>
<name>A0ABD2YUT2_9GENT</name>
<dbReference type="AlphaFoldDB" id="A0ABD2YUT2"/>
<proteinExistence type="predicted"/>
<organism evidence="1 2">
    <name type="scientific">Cinchona calisaya</name>
    <dbReference type="NCBI Taxonomy" id="153742"/>
    <lineage>
        <taxon>Eukaryota</taxon>
        <taxon>Viridiplantae</taxon>
        <taxon>Streptophyta</taxon>
        <taxon>Embryophyta</taxon>
        <taxon>Tracheophyta</taxon>
        <taxon>Spermatophyta</taxon>
        <taxon>Magnoliopsida</taxon>
        <taxon>eudicotyledons</taxon>
        <taxon>Gunneridae</taxon>
        <taxon>Pentapetalae</taxon>
        <taxon>asterids</taxon>
        <taxon>lamiids</taxon>
        <taxon>Gentianales</taxon>
        <taxon>Rubiaceae</taxon>
        <taxon>Cinchonoideae</taxon>
        <taxon>Cinchoneae</taxon>
        <taxon>Cinchona</taxon>
    </lineage>
</organism>
<dbReference type="InterPro" id="IPR004252">
    <property type="entry name" value="Probable_transposase_24"/>
</dbReference>
<reference evidence="1 2" key="1">
    <citation type="submission" date="2024-11" db="EMBL/GenBank/DDBJ databases">
        <title>A near-complete genome assembly of Cinchona calisaya.</title>
        <authorList>
            <person name="Lian D.C."/>
            <person name="Zhao X.W."/>
            <person name="Wei L."/>
        </authorList>
    </citation>
    <scope>NUCLEOTIDE SEQUENCE [LARGE SCALE GENOMIC DNA]</scope>
    <source>
        <tissue evidence="1">Nenye</tissue>
    </source>
</reference>
<dbReference type="Proteomes" id="UP001630127">
    <property type="component" value="Unassembled WGS sequence"/>
</dbReference>
<comment type="caution">
    <text evidence="1">The sequence shown here is derived from an EMBL/GenBank/DDBJ whole genome shotgun (WGS) entry which is preliminary data.</text>
</comment>
<evidence type="ECO:0000313" key="2">
    <source>
        <dbReference type="Proteomes" id="UP001630127"/>
    </source>
</evidence>
<sequence>MKTMNHNMGKNSFDQIRAREKKMLGRNPSRVDMCKHCYSKKNGEPSNSAITSKMNEMEEEVSKLPHGTKDCVGPKDIFAKVVRKDKHGQVQILFRCLPK</sequence>